<evidence type="ECO:0000256" key="4">
    <source>
        <dbReference type="PROSITE-ProRule" id="PRU00182"/>
    </source>
</evidence>
<dbReference type="InterPro" id="IPR002942">
    <property type="entry name" value="S4_RNA-bd"/>
</dbReference>
<dbReference type="Pfam" id="PF00849">
    <property type="entry name" value="PseudoU_synth_2"/>
    <property type="match status" value="1"/>
</dbReference>
<sequence length="276" mass="29601">MAAATGSVRRGIGVTVERVQKVLAAAGVGSRRACEELIADGRVTVDGEKVTLGAKADPTAQIIAVDGERVAVDPRLVHLMLNKPPQVVTTASDPKGRRTVLDLVPEKPRVYPVGRLDRDTEGLLLLTNDGELAHRLAHPRFEIEKTYVAQVAAPVPKGLMGRLRAGVELDDGTAHVLSARQLGSDSKRVLIELTLAEGRKREVRRLLAAVGHPVQRLARVRIGPLTLGELSTGKYRPLNGREVRDLYRAVGLGAEPDGGDDRADDGSARTSGRRQA</sequence>
<dbReference type="InterPro" id="IPR042092">
    <property type="entry name" value="PsdUridine_s_RsuA/RluB/E/F_cat"/>
</dbReference>
<protein>
    <recommendedName>
        <fullName evidence="5">Pseudouridine synthase</fullName>
        <ecNumber evidence="5">5.4.99.-</ecNumber>
    </recommendedName>
</protein>
<accession>A0A411YK60</accession>
<dbReference type="CDD" id="cd02870">
    <property type="entry name" value="PseudoU_synth_RsuA_like"/>
    <property type="match status" value="1"/>
</dbReference>
<comment type="similarity">
    <text evidence="2 5">Belongs to the pseudouridine synthase RsuA family.</text>
</comment>
<dbReference type="AlphaFoldDB" id="A0A411YK60"/>
<organism evidence="8 9">
    <name type="scientific">Egibacter rhizosphaerae</name>
    <dbReference type="NCBI Taxonomy" id="1670831"/>
    <lineage>
        <taxon>Bacteria</taxon>
        <taxon>Bacillati</taxon>
        <taxon>Actinomycetota</taxon>
        <taxon>Nitriliruptoria</taxon>
        <taxon>Egibacterales</taxon>
        <taxon>Egibacteraceae</taxon>
        <taxon>Egibacter</taxon>
    </lineage>
</organism>
<dbReference type="GO" id="GO:0000455">
    <property type="term" value="P:enzyme-directed rRNA pseudouridine synthesis"/>
    <property type="evidence" value="ECO:0007669"/>
    <property type="project" value="UniProtKB-ARBA"/>
</dbReference>
<feature type="domain" description="RNA-binding S4" evidence="7">
    <location>
        <begin position="17"/>
        <end position="85"/>
    </location>
</feature>
<dbReference type="SUPFAM" id="SSF55174">
    <property type="entry name" value="Alpha-L RNA-binding motif"/>
    <property type="match status" value="1"/>
</dbReference>
<dbReference type="NCBIfam" id="TIGR00093">
    <property type="entry name" value="pseudouridine synthase"/>
    <property type="match status" value="1"/>
</dbReference>
<dbReference type="PANTHER" id="PTHR47683:SF2">
    <property type="entry name" value="RNA-BINDING S4 DOMAIN-CONTAINING PROTEIN"/>
    <property type="match status" value="1"/>
</dbReference>
<evidence type="ECO:0000256" key="2">
    <source>
        <dbReference type="ARBA" id="ARBA00008348"/>
    </source>
</evidence>
<dbReference type="PANTHER" id="PTHR47683">
    <property type="entry name" value="PSEUDOURIDINE SYNTHASE FAMILY PROTEIN-RELATED"/>
    <property type="match status" value="1"/>
</dbReference>
<dbReference type="SMART" id="SM00363">
    <property type="entry name" value="S4"/>
    <property type="match status" value="1"/>
</dbReference>
<dbReference type="Gene3D" id="3.10.290.10">
    <property type="entry name" value="RNA-binding S4 domain"/>
    <property type="match status" value="1"/>
</dbReference>
<feature type="region of interest" description="Disordered" evidence="6">
    <location>
        <begin position="252"/>
        <end position="276"/>
    </location>
</feature>
<name>A0A411YK60_9ACTN</name>
<dbReference type="KEGG" id="erz:ER308_19820"/>
<dbReference type="FunFam" id="3.10.290.10:FF:000003">
    <property type="entry name" value="Pseudouridine synthase"/>
    <property type="match status" value="1"/>
</dbReference>
<dbReference type="PROSITE" id="PS50889">
    <property type="entry name" value="S4"/>
    <property type="match status" value="1"/>
</dbReference>
<dbReference type="SUPFAM" id="SSF55120">
    <property type="entry name" value="Pseudouridine synthase"/>
    <property type="match status" value="1"/>
</dbReference>
<evidence type="ECO:0000256" key="1">
    <source>
        <dbReference type="ARBA" id="ARBA00000073"/>
    </source>
</evidence>
<dbReference type="InterPro" id="IPR020094">
    <property type="entry name" value="TruA/RsuA/RluB/E/F_N"/>
</dbReference>
<dbReference type="EC" id="5.4.99.-" evidence="5"/>
<dbReference type="InterPro" id="IPR006145">
    <property type="entry name" value="PsdUridine_synth_RsuA/RluA"/>
</dbReference>
<keyword evidence="4" id="KW-0694">RNA-binding</keyword>
<dbReference type="Gene3D" id="3.30.70.1560">
    <property type="entry name" value="Alpha-L RNA-binding motif"/>
    <property type="match status" value="1"/>
</dbReference>
<dbReference type="GO" id="GO:0120159">
    <property type="term" value="F:rRNA pseudouridine synthase activity"/>
    <property type="evidence" value="ECO:0007669"/>
    <property type="project" value="UniProtKB-ARBA"/>
</dbReference>
<evidence type="ECO:0000259" key="7">
    <source>
        <dbReference type="SMART" id="SM00363"/>
    </source>
</evidence>
<dbReference type="OrthoDB" id="9807213at2"/>
<dbReference type="Proteomes" id="UP000291469">
    <property type="component" value="Chromosome"/>
</dbReference>
<dbReference type="PROSITE" id="PS01149">
    <property type="entry name" value="PSI_RSU"/>
    <property type="match status" value="1"/>
</dbReference>
<dbReference type="InterPro" id="IPR036986">
    <property type="entry name" value="S4_RNA-bd_sf"/>
</dbReference>
<reference evidence="8 9" key="1">
    <citation type="submission" date="2019-01" db="EMBL/GenBank/DDBJ databases">
        <title>Egibacter rhizosphaerae EGI 80759T.</title>
        <authorList>
            <person name="Chen D.-D."/>
            <person name="Tian Y."/>
            <person name="Jiao J.-Y."/>
            <person name="Zhang X.-T."/>
            <person name="Zhang Y.-G."/>
            <person name="Zhang Y."/>
            <person name="Xiao M."/>
            <person name="Shu W.-S."/>
            <person name="Li W.-J."/>
        </authorList>
    </citation>
    <scope>NUCLEOTIDE SEQUENCE [LARGE SCALE GENOMIC DNA]</scope>
    <source>
        <strain evidence="8 9">EGI 80759</strain>
    </source>
</reference>
<dbReference type="InterPro" id="IPR018496">
    <property type="entry name" value="PsdUridine_synth_RsuA/RluB_CS"/>
</dbReference>
<dbReference type="InterPro" id="IPR000748">
    <property type="entry name" value="PsdUridine_synth_RsuA/RluB/E/F"/>
</dbReference>
<dbReference type="Pfam" id="PF01479">
    <property type="entry name" value="S4"/>
    <property type="match status" value="1"/>
</dbReference>
<dbReference type="EMBL" id="CP036402">
    <property type="protein sequence ID" value="QBI21592.1"/>
    <property type="molecule type" value="Genomic_DNA"/>
</dbReference>
<proteinExistence type="inferred from homology"/>
<gene>
    <name evidence="8" type="ORF">ER308_19820</name>
</gene>
<keyword evidence="9" id="KW-1185">Reference proteome</keyword>
<evidence type="ECO:0000313" key="8">
    <source>
        <dbReference type="EMBL" id="QBI21592.1"/>
    </source>
</evidence>
<dbReference type="InterPro" id="IPR050343">
    <property type="entry name" value="RsuA_PseudoU_synthase"/>
</dbReference>
<keyword evidence="3 5" id="KW-0413">Isomerase</keyword>
<dbReference type="Gene3D" id="3.30.70.580">
    <property type="entry name" value="Pseudouridine synthase I, catalytic domain, N-terminal subdomain"/>
    <property type="match status" value="1"/>
</dbReference>
<dbReference type="InterPro" id="IPR020103">
    <property type="entry name" value="PsdUridine_synth_cat_dom_sf"/>
</dbReference>
<evidence type="ECO:0000256" key="3">
    <source>
        <dbReference type="ARBA" id="ARBA00023235"/>
    </source>
</evidence>
<dbReference type="CDD" id="cd00165">
    <property type="entry name" value="S4"/>
    <property type="match status" value="1"/>
</dbReference>
<evidence type="ECO:0000256" key="6">
    <source>
        <dbReference type="SAM" id="MobiDB-lite"/>
    </source>
</evidence>
<comment type="catalytic activity">
    <reaction evidence="1">
        <text>a uridine in RNA = a pseudouridine in RNA</text>
        <dbReference type="Rhea" id="RHEA:48348"/>
        <dbReference type="Rhea" id="RHEA-COMP:12068"/>
        <dbReference type="Rhea" id="RHEA-COMP:12069"/>
        <dbReference type="ChEBI" id="CHEBI:65314"/>
        <dbReference type="ChEBI" id="CHEBI:65315"/>
    </reaction>
</comment>
<evidence type="ECO:0000313" key="9">
    <source>
        <dbReference type="Proteomes" id="UP000291469"/>
    </source>
</evidence>
<evidence type="ECO:0000256" key="5">
    <source>
        <dbReference type="RuleBase" id="RU003887"/>
    </source>
</evidence>
<dbReference type="GO" id="GO:0003723">
    <property type="term" value="F:RNA binding"/>
    <property type="evidence" value="ECO:0007669"/>
    <property type="project" value="UniProtKB-KW"/>
</dbReference>